<proteinExistence type="predicted"/>
<protein>
    <submittedName>
        <fullName evidence="1">Uncharacterized protein</fullName>
    </submittedName>
</protein>
<reference evidence="1 2" key="1">
    <citation type="submission" date="2021-06" db="EMBL/GenBank/DDBJ databases">
        <title>Caerostris extrusa draft genome.</title>
        <authorList>
            <person name="Kono N."/>
            <person name="Arakawa K."/>
        </authorList>
    </citation>
    <scope>NUCLEOTIDE SEQUENCE [LARGE SCALE GENOMIC DNA]</scope>
</reference>
<organism evidence="1 2">
    <name type="scientific">Caerostris extrusa</name>
    <name type="common">Bark spider</name>
    <name type="synonym">Caerostris bankana</name>
    <dbReference type="NCBI Taxonomy" id="172846"/>
    <lineage>
        <taxon>Eukaryota</taxon>
        <taxon>Metazoa</taxon>
        <taxon>Ecdysozoa</taxon>
        <taxon>Arthropoda</taxon>
        <taxon>Chelicerata</taxon>
        <taxon>Arachnida</taxon>
        <taxon>Araneae</taxon>
        <taxon>Araneomorphae</taxon>
        <taxon>Entelegynae</taxon>
        <taxon>Araneoidea</taxon>
        <taxon>Araneidae</taxon>
        <taxon>Caerostris</taxon>
    </lineage>
</organism>
<dbReference type="AlphaFoldDB" id="A0AAV4XV29"/>
<sequence length="124" mass="14246">MEYLLDHLRIRQIEVIIDCILICEELVAAFHNVSIFDCEHLTAFVGGDTEKYDSQECSMSEYRQNALRDLDYGETLIDSFRTVPPTLVDDLQEILIHGRARLLSCDEACTSSFALIKYKLRSPQ</sequence>
<evidence type="ECO:0000313" key="1">
    <source>
        <dbReference type="EMBL" id="GIY97799.1"/>
    </source>
</evidence>
<comment type="caution">
    <text evidence="1">The sequence shown here is derived from an EMBL/GenBank/DDBJ whole genome shotgun (WGS) entry which is preliminary data.</text>
</comment>
<name>A0AAV4XV29_CAEEX</name>
<accession>A0AAV4XV29</accession>
<dbReference type="EMBL" id="BPLR01000836">
    <property type="protein sequence ID" value="GIY97799.1"/>
    <property type="molecule type" value="Genomic_DNA"/>
</dbReference>
<keyword evidence="2" id="KW-1185">Reference proteome</keyword>
<dbReference type="Proteomes" id="UP001054945">
    <property type="component" value="Unassembled WGS sequence"/>
</dbReference>
<evidence type="ECO:0000313" key="2">
    <source>
        <dbReference type="Proteomes" id="UP001054945"/>
    </source>
</evidence>
<gene>
    <name evidence="1" type="ORF">CEXT_215271</name>
</gene>